<protein>
    <submittedName>
        <fullName evidence="1">Uncharacterized protein</fullName>
    </submittedName>
</protein>
<name>A0A3A6QDI4_9VIBR</name>
<accession>A0A3A6QDI4</accession>
<reference evidence="1 2" key="1">
    <citation type="submission" date="2018-08" db="EMBL/GenBank/DDBJ databases">
        <title>Vibrio isolated from the Eastern China Marginal Seas.</title>
        <authorList>
            <person name="Li Y."/>
        </authorList>
    </citation>
    <scope>NUCLEOTIDE SEQUENCE [LARGE SCALE GENOMIC DNA]</scope>
    <source>
        <strain evidence="1 2">BEI233</strain>
    </source>
</reference>
<evidence type="ECO:0000313" key="2">
    <source>
        <dbReference type="Proteomes" id="UP000273252"/>
    </source>
</evidence>
<dbReference type="Proteomes" id="UP000273252">
    <property type="component" value="Unassembled WGS sequence"/>
</dbReference>
<gene>
    <name evidence="1" type="ORF">DZ860_21100</name>
</gene>
<dbReference type="OrthoDB" id="5880112at2"/>
<comment type="caution">
    <text evidence="1">The sequence shown here is derived from an EMBL/GenBank/DDBJ whole genome shotgun (WGS) entry which is preliminary data.</text>
</comment>
<dbReference type="RefSeq" id="WP_120034979.1">
    <property type="nucleotide sequence ID" value="NZ_QVMU01000031.1"/>
</dbReference>
<proteinExistence type="predicted"/>
<sequence length="368" mass="41632">MILANRALLYSAKQLKTHRQQHPARFERILEESGVYCRYYSEEPAILFGEYVLSQLKAQGDPTGRFVFVQKLDESLWFFASFEDGQLERESIGLLDAQIHSFDYSLRKAERIIATDKAFNGMFMDERLLLIEPFALDEMAAFTLQAKKTLTVNKWGGVMLAAVLFSIVATVALYPEPEPVVNVVDDAKTRYSKTHLSYAKPMDALMSGLNLLMDASFMPAGIEAKKVILTNQTLSMTVNEEDIAPSIKSAWLVSMPSLTQHYQDNSVTLSLVEPNPWRSYAVKGYSEQLQDVLFYQGGTLTQTAEQYIDDTRIRTYQLNFTGNAGQIPLLAQWLNVPFVTVSFMEMEMDDAYQITTLNMTLDVQGEPL</sequence>
<keyword evidence="2" id="KW-1185">Reference proteome</keyword>
<dbReference type="EMBL" id="QVMU01000031">
    <property type="protein sequence ID" value="RJX65859.1"/>
    <property type="molecule type" value="Genomic_DNA"/>
</dbReference>
<evidence type="ECO:0000313" key="1">
    <source>
        <dbReference type="EMBL" id="RJX65859.1"/>
    </source>
</evidence>
<organism evidence="1 2">
    <name type="scientific">Vibrio sinensis</name>
    <dbReference type="NCBI Taxonomy" id="2302434"/>
    <lineage>
        <taxon>Bacteria</taxon>
        <taxon>Pseudomonadati</taxon>
        <taxon>Pseudomonadota</taxon>
        <taxon>Gammaproteobacteria</taxon>
        <taxon>Vibrionales</taxon>
        <taxon>Vibrionaceae</taxon>
        <taxon>Vibrio</taxon>
    </lineage>
</organism>
<dbReference type="AlphaFoldDB" id="A0A3A6QDI4"/>